<dbReference type="InterPro" id="IPR052945">
    <property type="entry name" value="Mitotic_Regulator"/>
</dbReference>
<evidence type="ECO:0008006" key="4">
    <source>
        <dbReference type="Google" id="ProtNLM"/>
    </source>
</evidence>
<feature type="region of interest" description="Disordered" evidence="1">
    <location>
        <begin position="362"/>
        <end position="385"/>
    </location>
</feature>
<dbReference type="PANTHER" id="PTHR43628:SF1">
    <property type="entry name" value="CHITIN SYNTHASE REGULATORY FACTOR 2-RELATED"/>
    <property type="match status" value="1"/>
</dbReference>
<dbReference type="Proteomes" id="UP000481288">
    <property type="component" value="Unassembled WGS sequence"/>
</dbReference>
<gene>
    <name evidence="2" type="ORF">LCER1_G007765</name>
</gene>
<name>A0A7D8UK98_9HELO</name>
<evidence type="ECO:0000313" key="2">
    <source>
        <dbReference type="EMBL" id="TVY50642.1"/>
    </source>
</evidence>
<reference evidence="2 3" key="1">
    <citation type="submission" date="2018-05" db="EMBL/GenBank/DDBJ databases">
        <title>Whole genome sequencing for identification of molecular markers to develop diagnostic detection tools for the regulated plant pathogen Lachnellula willkommii.</title>
        <authorList>
            <person name="Giroux E."/>
            <person name="Bilodeau G."/>
        </authorList>
    </citation>
    <scope>NUCLEOTIDE SEQUENCE [LARGE SCALE GENOMIC DNA]</scope>
    <source>
        <strain evidence="2 3">CBS 625.97</strain>
    </source>
</reference>
<evidence type="ECO:0000256" key="1">
    <source>
        <dbReference type="SAM" id="MobiDB-lite"/>
    </source>
</evidence>
<evidence type="ECO:0000313" key="3">
    <source>
        <dbReference type="Proteomes" id="UP000481288"/>
    </source>
</evidence>
<comment type="caution">
    <text evidence="2">The sequence shown here is derived from an EMBL/GenBank/DDBJ whole genome shotgun (WGS) entry which is preliminary data.</text>
</comment>
<sequence>MTSLRRSIPLLGKCHKSISYRSFHASQNLAAAARPKPSPRISKARAPGARVQNVPKQYKPKDALPPLAFLQSAAKAGAMDLEPAKAFEFLAEYVEQARSYTKKGWEQDLCDVHGVTLQHMVALSGVLRRCSDRAQNSLGLTLMLAASEMGEKSATYELMQSSINKNQAFEYPTALQRLGSLAKKEKDAEAMALLGKVMFCQQKEDEALEWLRKATRPPTGSLEFAGSGDALVYEGRILLKKGDKKGAGEAFKKAALELDEPSAYFYLSQLQEQGSSTQEVYLLKAASSGVLEAMHNLGALELEKIGKQEKKPTSLADYGMAREWFQVAASDGFGLSMLNMALICKAVGQDEVGLAWLEKAEQSPDVREEAKKLKREWEEQPSRLT</sequence>
<keyword evidence="3" id="KW-1185">Reference proteome</keyword>
<dbReference type="EMBL" id="QGMG01001056">
    <property type="protein sequence ID" value="TVY50642.1"/>
    <property type="molecule type" value="Genomic_DNA"/>
</dbReference>
<dbReference type="AlphaFoldDB" id="A0A7D8UK98"/>
<feature type="region of interest" description="Disordered" evidence="1">
    <location>
        <begin position="31"/>
        <end position="52"/>
    </location>
</feature>
<accession>A0A7D8UK98</accession>
<dbReference type="SUPFAM" id="SSF81901">
    <property type="entry name" value="HCP-like"/>
    <property type="match status" value="1"/>
</dbReference>
<protein>
    <recommendedName>
        <fullName evidence="4">HCP-like protein</fullName>
    </recommendedName>
</protein>
<proteinExistence type="predicted"/>
<dbReference type="PANTHER" id="PTHR43628">
    <property type="entry name" value="ACTIVATOR OF C KINASE PROTEIN 1-RELATED"/>
    <property type="match status" value="1"/>
</dbReference>
<organism evidence="2 3">
    <name type="scientific">Lachnellula cervina</name>
    <dbReference type="NCBI Taxonomy" id="1316786"/>
    <lineage>
        <taxon>Eukaryota</taxon>
        <taxon>Fungi</taxon>
        <taxon>Dikarya</taxon>
        <taxon>Ascomycota</taxon>
        <taxon>Pezizomycotina</taxon>
        <taxon>Leotiomycetes</taxon>
        <taxon>Helotiales</taxon>
        <taxon>Lachnaceae</taxon>
        <taxon>Lachnellula</taxon>
    </lineage>
</organism>
<dbReference type="InterPro" id="IPR011990">
    <property type="entry name" value="TPR-like_helical_dom_sf"/>
</dbReference>
<dbReference type="Gene3D" id="1.25.40.10">
    <property type="entry name" value="Tetratricopeptide repeat domain"/>
    <property type="match status" value="1"/>
</dbReference>
<dbReference type="OrthoDB" id="5379420at2759"/>